<evidence type="ECO:0000256" key="4">
    <source>
        <dbReference type="ARBA" id="ARBA00023136"/>
    </source>
</evidence>
<feature type="transmembrane region" description="Helical" evidence="6">
    <location>
        <begin position="114"/>
        <end position="135"/>
    </location>
</feature>
<keyword evidence="3 6" id="KW-1133">Transmembrane helix</keyword>
<name>A0A8H8TXJ5_9HELO</name>
<keyword evidence="2 6" id="KW-0812">Transmembrane</keyword>
<feature type="transmembrane region" description="Helical" evidence="6">
    <location>
        <begin position="429"/>
        <end position="448"/>
    </location>
</feature>
<dbReference type="InterPro" id="IPR020846">
    <property type="entry name" value="MFS_dom"/>
</dbReference>
<evidence type="ECO:0000256" key="6">
    <source>
        <dbReference type="SAM" id="Phobius"/>
    </source>
</evidence>
<dbReference type="InterPro" id="IPR011701">
    <property type="entry name" value="MFS"/>
</dbReference>
<feature type="transmembrane region" description="Helical" evidence="6">
    <location>
        <begin position="275"/>
        <end position="293"/>
    </location>
</feature>
<feature type="region of interest" description="Disordered" evidence="5">
    <location>
        <begin position="1"/>
        <end position="40"/>
    </location>
</feature>
<comment type="caution">
    <text evidence="8">The sequence shown here is derived from an EMBL/GenBank/DDBJ whole genome shotgun (WGS) entry which is preliminary data.</text>
</comment>
<feature type="transmembrane region" description="Helical" evidence="6">
    <location>
        <begin position="185"/>
        <end position="202"/>
    </location>
</feature>
<feature type="transmembrane region" description="Helical" evidence="6">
    <location>
        <begin position="454"/>
        <end position="479"/>
    </location>
</feature>
<dbReference type="SUPFAM" id="SSF103473">
    <property type="entry name" value="MFS general substrate transporter"/>
    <property type="match status" value="1"/>
</dbReference>
<dbReference type="Gene3D" id="1.20.1250.20">
    <property type="entry name" value="MFS general substrate transporter like domains"/>
    <property type="match status" value="1"/>
</dbReference>
<proteinExistence type="predicted"/>
<sequence>MSRAGTEETETEPRTSTSNDSPVEKLGDSPDWHPSTITDPELRFEDKESESNCNFNCDCDCSHAAELKRDSNGLPLVPQPSQFKDDPLVSVIKLINRQSSRQYNPVNRINWPTWLKWTVLIQVGFMAFLGIYTSALINPSLVLLSKAMEVDSKTAAYSTTTAIILGGVSPFILTPIANVYGRRPTTLFAISITMLGGVGSAVSPNFSALLGTRAMAGFGMGGMMSVGTACVNDMFFLHERGEKMGVYSIFVTNGAHVAALIGGFLGQAAGWQWDYGLGALSCALSLILAIFLFPETLFPRDASYLASRTHTRTYTQLLFDFRGNVLPTRSLHAPDFLQTFRMLKYPSILFPFWYYTTAWTFCNVLPAITLATIYTSEYHLKPGPIGACLGISLTIGSLLGEFFAGRASDVLIFRLALRNGGVRKPEYRLYLCTLSVFFMPAGLLIFGATVGKTYYIPPLVGLAISVFGLQITTTTLYTYTTDAYPTLAPSSGTLFNASRGLSFIVGFFALPYAANIGYLGAWGTFAAVVAVSWVPVGGLMVWGERWRRRWG</sequence>
<feature type="transmembrane region" description="Helical" evidence="6">
    <location>
        <begin position="214"/>
        <end position="237"/>
    </location>
</feature>
<organism evidence="8 9">
    <name type="scientific">Lachnellula hyalina</name>
    <dbReference type="NCBI Taxonomy" id="1316788"/>
    <lineage>
        <taxon>Eukaryota</taxon>
        <taxon>Fungi</taxon>
        <taxon>Dikarya</taxon>
        <taxon>Ascomycota</taxon>
        <taxon>Pezizomycotina</taxon>
        <taxon>Leotiomycetes</taxon>
        <taxon>Helotiales</taxon>
        <taxon>Lachnaceae</taxon>
        <taxon>Lachnellula</taxon>
    </lineage>
</organism>
<dbReference type="GO" id="GO:0022857">
    <property type="term" value="F:transmembrane transporter activity"/>
    <property type="evidence" value="ECO:0007669"/>
    <property type="project" value="InterPro"/>
</dbReference>
<feature type="compositionally biased region" description="Basic and acidic residues" evidence="5">
    <location>
        <begin position="22"/>
        <end position="31"/>
    </location>
</feature>
<dbReference type="RefSeq" id="XP_031004867.1">
    <property type="nucleotide sequence ID" value="XM_031149260.1"/>
</dbReference>
<dbReference type="OrthoDB" id="2585655at2759"/>
<feature type="transmembrane region" description="Helical" evidence="6">
    <location>
        <begin position="155"/>
        <end position="173"/>
    </location>
</feature>
<comment type="subcellular location">
    <subcellularLocation>
        <location evidence="1">Membrane</location>
        <topology evidence="1">Multi-pass membrane protein</topology>
    </subcellularLocation>
</comment>
<gene>
    <name evidence="8" type="primary">vrtL_2</name>
    <name evidence="8" type="ORF">LHYA1_G004298</name>
</gene>
<dbReference type="GO" id="GO:0005886">
    <property type="term" value="C:plasma membrane"/>
    <property type="evidence" value="ECO:0007669"/>
    <property type="project" value="TreeGrafter"/>
</dbReference>
<feature type="transmembrane region" description="Helical" evidence="6">
    <location>
        <begin position="525"/>
        <end position="543"/>
    </location>
</feature>
<feature type="transmembrane region" description="Helical" evidence="6">
    <location>
        <begin position="352"/>
        <end position="375"/>
    </location>
</feature>
<evidence type="ECO:0000256" key="1">
    <source>
        <dbReference type="ARBA" id="ARBA00004141"/>
    </source>
</evidence>
<dbReference type="PANTHER" id="PTHR23502:SF181">
    <property type="entry name" value="MAJOR FACILITATOR SUPERFAMILY (MFS) PROFILE DOMAIN-CONTAINING PROTEIN"/>
    <property type="match status" value="1"/>
</dbReference>
<evidence type="ECO:0000256" key="2">
    <source>
        <dbReference type="ARBA" id="ARBA00022692"/>
    </source>
</evidence>
<keyword evidence="4 6" id="KW-0472">Membrane</keyword>
<feature type="domain" description="Major facilitator superfamily (MFS) profile" evidence="7">
    <location>
        <begin position="119"/>
        <end position="547"/>
    </location>
</feature>
<reference evidence="8 9" key="1">
    <citation type="submission" date="2018-05" db="EMBL/GenBank/DDBJ databases">
        <title>Genome sequencing and assembly of the regulated plant pathogen Lachnellula willkommii and related sister species for the development of diagnostic species identification markers.</title>
        <authorList>
            <person name="Giroux E."/>
            <person name="Bilodeau G."/>
        </authorList>
    </citation>
    <scope>NUCLEOTIDE SEQUENCE [LARGE SCALE GENOMIC DNA]</scope>
    <source>
        <strain evidence="8 9">CBS 185.66</strain>
    </source>
</reference>
<dbReference type="GeneID" id="41984496"/>
<evidence type="ECO:0000313" key="8">
    <source>
        <dbReference type="EMBL" id="TVY26079.1"/>
    </source>
</evidence>
<evidence type="ECO:0000256" key="5">
    <source>
        <dbReference type="SAM" id="MobiDB-lite"/>
    </source>
</evidence>
<evidence type="ECO:0000256" key="3">
    <source>
        <dbReference type="ARBA" id="ARBA00022989"/>
    </source>
</evidence>
<dbReference type="Proteomes" id="UP000431533">
    <property type="component" value="Unassembled WGS sequence"/>
</dbReference>
<evidence type="ECO:0000313" key="9">
    <source>
        <dbReference type="Proteomes" id="UP000431533"/>
    </source>
</evidence>
<protein>
    <submittedName>
        <fullName evidence="8">Efflux pump</fullName>
    </submittedName>
</protein>
<dbReference type="EMBL" id="QGMH01000078">
    <property type="protein sequence ID" value="TVY26079.1"/>
    <property type="molecule type" value="Genomic_DNA"/>
</dbReference>
<accession>A0A8H8TXJ5</accession>
<dbReference type="AlphaFoldDB" id="A0A8H8TXJ5"/>
<dbReference type="PROSITE" id="PS50850">
    <property type="entry name" value="MFS"/>
    <property type="match status" value="1"/>
</dbReference>
<dbReference type="PANTHER" id="PTHR23502">
    <property type="entry name" value="MAJOR FACILITATOR SUPERFAMILY"/>
    <property type="match status" value="1"/>
</dbReference>
<dbReference type="InterPro" id="IPR036259">
    <property type="entry name" value="MFS_trans_sf"/>
</dbReference>
<feature type="transmembrane region" description="Helical" evidence="6">
    <location>
        <begin position="249"/>
        <end position="269"/>
    </location>
</feature>
<evidence type="ECO:0000259" key="7">
    <source>
        <dbReference type="PROSITE" id="PS50850"/>
    </source>
</evidence>
<keyword evidence="9" id="KW-1185">Reference proteome</keyword>
<feature type="transmembrane region" description="Helical" evidence="6">
    <location>
        <begin position="500"/>
        <end position="519"/>
    </location>
</feature>
<dbReference type="Pfam" id="PF07690">
    <property type="entry name" value="MFS_1"/>
    <property type="match status" value="1"/>
</dbReference>